<protein>
    <submittedName>
        <fullName evidence="2">Uncharacterized protein</fullName>
    </submittedName>
</protein>
<organism evidence="2 3">
    <name type="scientific">Polyporus arcularius HHB13444</name>
    <dbReference type="NCBI Taxonomy" id="1314778"/>
    <lineage>
        <taxon>Eukaryota</taxon>
        <taxon>Fungi</taxon>
        <taxon>Dikarya</taxon>
        <taxon>Basidiomycota</taxon>
        <taxon>Agaricomycotina</taxon>
        <taxon>Agaricomycetes</taxon>
        <taxon>Polyporales</taxon>
        <taxon>Polyporaceae</taxon>
        <taxon>Polyporus</taxon>
    </lineage>
</organism>
<gene>
    <name evidence="2" type="ORF">K466DRAFT_605392</name>
</gene>
<feature type="region of interest" description="Disordered" evidence="1">
    <location>
        <begin position="82"/>
        <end position="115"/>
    </location>
</feature>
<evidence type="ECO:0000256" key="1">
    <source>
        <dbReference type="SAM" id="MobiDB-lite"/>
    </source>
</evidence>
<keyword evidence="3" id="KW-1185">Reference proteome</keyword>
<dbReference type="EMBL" id="ML211787">
    <property type="protein sequence ID" value="TFK80378.1"/>
    <property type="molecule type" value="Genomic_DNA"/>
</dbReference>
<reference evidence="2 3" key="1">
    <citation type="journal article" date="2019" name="Nat. Ecol. Evol.">
        <title>Megaphylogeny resolves global patterns of mushroom evolution.</title>
        <authorList>
            <person name="Varga T."/>
            <person name="Krizsan K."/>
            <person name="Foldi C."/>
            <person name="Dima B."/>
            <person name="Sanchez-Garcia M."/>
            <person name="Sanchez-Ramirez S."/>
            <person name="Szollosi G.J."/>
            <person name="Szarkandi J.G."/>
            <person name="Papp V."/>
            <person name="Albert L."/>
            <person name="Andreopoulos W."/>
            <person name="Angelini C."/>
            <person name="Antonin V."/>
            <person name="Barry K.W."/>
            <person name="Bougher N.L."/>
            <person name="Buchanan P."/>
            <person name="Buyck B."/>
            <person name="Bense V."/>
            <person name="Catcheside P."/>
            <person name="Chovatia M."/>
            <person name="Cooper J."/>
            <person name="Damon W."/>
            <person name="Desjardin D."/>
            <person name="Finy P."/>
            <person name="Geml J."/>
            <person name="Haridas S."/>
            <person name="Hughes K."/>
            <person name="Justo A."/>
            <person name="Karasinski D."/>
            <person name="Kautmanova I."/>
            <person name="Kiss B."/>
            <person name="Kocsube S."/>
            <person name="Kotiranta H."/>
            <person name="LaButti K.M."/>
            <person name="Lechner B.E."/>
            <person name="Liimatainen K."/>
            <person name="Lipzen A."/>
            <person name="Lukacs Z."/>
            <person name="Mihaltcheva S."/>
            <person name="Morgado L.N."/>
            <person name="Niskanen T."/>
            <person name="Noordeloos M.E."/>
            <person name="Ohm R.A."/>
            <person name="Ortiz-Santana B."/>
            <person name="Ovrebo C."/>
            <person name="Racz N."/>
            <person name="Riley R."/>
            <person name="Savchenko A."/>
            <person name="Shiryaev A."/>
            <person name="Soop K."/>
            <person name="Spirin V."/>
            <person name="Szebenyi C."/>
            <person name="Tomsovsky M."/>
            <person name="Tulloss R.E."/>
            <person name="Uehling J."/>
            <person name="Grigoriev I.V."/>
            <person name="Vagvolgyi C."/>
            <person name="Papp T."/>
            <person name="Martin F.M."/>
            <person name="Miettinen O."/>
            <person name="Hibbett D.S."/>
            <person name="Nagy L.G."/>
        </authorList>
    </citation>
    <scope>NUCLEOTIDE SEQUENCE [LARGE SCALE GENOMIC DNA]</scope>
    <source>
        <strain evidence="2 3">HHB13444</strain>
    </source>
</reference>
<sequence length="369" mass="40762">MSQITAEEAADAVQAREDAIRDACAEMDENISSLCNIFNLPPILTAEWDSLLASRIADQHEAHVSTIRQTLRLDSHNLRMFHARPSKPRGDDTFSSPSASGDKLGSSSTSGRASHDDATRCAAARLVALIVEAVKRSSKVNSLYREFDDLQSTLTVNDVLSLADIVFIRKTRDDLLMCRDKLEEDAIELKSKFAIYKKSFYLLSDETALNEVLRTLRGTTVPAEVFDALLGPAVHILQRLTRERAEVVERADAQSEELMVDWLSTPDTHVDQAAYDAALSQFDSLRALVTEQEGGHNGALMCIMVMFEVALNTPSTVLFSGDEIDLNILFAAFNQYEKLTELSREMIEASGPVIETLSDFVSSLRLAGN</sequence>
<dbReference type="Proteomes" id="UP000308197">
    <property type="component" value="Unassembled WGS sequence"/>
</dbReference>
<proteinExistence type="predicted"/>
<evidence type="ECO:0000313" key="2">
    <source>
        <dbReference type="EMBL" id="TFK80378.1"/>
    </source>
</evidence>
<accession>A0A5C3NVK6</accession>
<dbReference type="InParanoid" id="A0A5C3NVK6"/>
<dbReference type="AlphaFoldDB" id="A0A5C3NVK6"/>
<feature type="compositionally biased region" description="Polar residues" evidence="1">
    <location>
        <begin position="93"/>
        <end position="112"/>
    </location>
</feature>
<name>A0A5C3NVK6_9APHY</name>
<evidence type="ECO:0000313" key="3">
    <source>
        <dbReference type="Proteomes" id="UP000308197"/>
    </source>
</evidence>